<sequence length="426" mass="46975">MKKWTGLSALLLLFSMTLSACSSGSTSSDATTSSTSSTEKVTLTYGMWDKNYQPAMEKIIDTFEQSHPNISVNIQLTPWDQYWNKLNVAATGDSLPDVFWMNGPNALKYISNDILMPLDDLTQKGDIQVSNFPSGLIDLYKYNNSQYGIPFEMSTIGLWYNKTLFKNANVAVPDDTWDWDKVKEAAAKLTNKDKGIWGIGAQQKNQQGYYDTILQAGGYIISPDKKKSGYDLPASIEGLEYWTDFIKAGDSPTAAQMSQTDPVKLFESGKLAMLYDGSWAVGEYANNDYTKANVNVAKLPKGKEDTQVIHGAANVISAKTAHPQQAQQFLTYLSSKEANEIFASFGSGIPAFNGTQSAWVKSVPEFNLQVFIDAAANAKPYPVSKDTAAWLALEDEYFTKAWYGQMSVTDAAKEVASKMNDILAKE</sequence>
<evidence type="ECO:0000313" key="6">
    <source>
        <dbReference type="Proteomes" id="UP001597233"/>
    </source>
</evidence>
<keyword evidence="6" id="KW-1185">Reference proteome</keyword>
<evidence type="ECO:0000256" key="1">
    <source>
        <dbReference type="ARBA" id="ARBA00008520"/>
    </source>
</evidence>
<name>A0ABW4REI4_9BACL</name>
<gene>
    <name evidence="5" type="ORF">ACFSC9_04000</name>
</gene>
<feature type="signal peptide" evidence="4">
    <location>
        <begin position="1"/>
        <end position="20"/>
    </location>
</feature>
<evidence type="ECO:0000313" key="5">
    <source>
        <dbReference type="EMBL" id="MFD1884677.1"/>
    </source>
</evidence>
<dbReference type="Gene3D" id="3.40.190.10">
    <property type="entry name" value="Periplasmic binding protein-like II"/>
    <property type="match status" value="1"/>
</dbReference>
<evidence type="ECO:0000256" key="4">
    <source>
        <dbReference type="SAM" id="SignalP"/>
    </source>
</evidence>
<evidence type="ECO:0000256" key="2">
    <source>
        <dbReference type="ARBA" id="ARBA00022448"/>
    </source>
</evidence>
<dbReference type="PROSITE" id="PS51257">
    <property type="entry name" value="PROKAR_LIPOPROTEIN"/>
    <property type="match status" value="1"/>
</dbReference>
<dbReference type="SUPFAM" id="SSF53850">
    <property type="entry name" value="Periplasmic binding protein-like II"/>
    <property type="match status" value="1"/>
</dbReference>
<comment type="similarity">
    <text evidence="1">Belongs to the bacterial solute-binding protein 1 family.</text>
</comment>
<comment type="caution">
    <text evidence="5">The sequence shown here is derived from an EMBL/GenBank/DDBJ whole genome shotgun (WGS) entry which is preliminary data.</text>
</comment>
<dbReference type="Proteomes" id="UP001597233">
    <property type="component" value="Unassembled WGS sequence"/>
</dbReference>
<proteinExistence type="inferred from homology"/>
<dbReference type="RefSeq" id="WP_347324326.1">
    <property type="nucleotide sequence ID" value="NZ_JBCGUH010000003.1"/>
</dbReference>
<reference evidence="6" key="1">
    <citation type="journal article" date="2019" name="Int. J. Syst. Evol. Microbiol.">
        <title>The Global Catalogue of Microorganisms (GCM) 10K type strain sequencing project: providing services to taxonomists for standard genome sequencing and annotation.</title>
        <authorList>
            <consortium name="The Broad Institute Genomics Platform"/>
            <consortium name="The Broad Institute Genome Sequencing Center for Infectious Disease"/>
            <person name="Wu L."/>
            <person name="Ma J."/>
        </authorList>
    </citation>
    <scope>NUCLEOTIDE SEQUENCE [LARGE SCALE GENOMIC DNA]</scope>
    <source>
        <strain evidence="6">CCUG 54950</strain>
    </source>
</reference>
<keyword evidence="3 4" id="KW-0732">Signal</keyword>
<dbReference type="EMBL" id="JBHUEH010000010">
    <property type="protein sequence ID" value="MFD1884677.1"/>
    <property type="molecule type" value="Genomic_DNA"/>
</dbReference>
<dbReference type="CDD" id="cd13585">
    <property type="entry name" value="PBP2_TMBP_like"/>
    <property type="match status" value="1"/>
</dbReference>
<dbReference type="PANTHER" id="PTHR30061">
    <property type="entry name" value="MALTOSE-BINDING PERIPLASMIC PROTEIN"/>
    <property type="match status" value="1"/>
</dbReference>
<feature type="chain" id="PRO_5046087135" evidence="4">
    <location>
        <begin position="21"/>
        <end position="426"/>
    </location>
</feature>
<dbReference type="InterPro" id="IPR006059">
    <property type="entry name" value="SBP"/>
</dbReference>
<accession>A0ABW4REI4</accession>
<dbReference type="PANTHER" id="PTHR30061:SF50">
    <property type="entry name" value="MALTOSE_MALTODEXTRIN-BINDING PERIPLASMIC PROTEIN"/>
    <property type="match status" value="1"/>
</dbReference>
<organism evidence="5 6">
    <name type="scientific">Paenibacillus wenxiniae</name>
    <dbReference type="NCBI Taxonomy" id="1636843"/>
    <lineage>
        <taxon>Bacteria</taxon>
        <taxon>Bacillati</taxon>
        <taxon>Bacillota</taxon>
        <taxon>Bacilli</taxon>
        <taxon>Bacillales</taxon>
        <taxon>Paenibacillaceae</taxon>
        <taxon>Paenibacillus</taxon>
    </lineage>
</organism>
<evidence type="ECO:0000256" key="3">
    <source>
        <dbReference type="ARBA" id="ARBA00022729"/>
    </source>
</evidence>
<protein>
    <submittedName>
        <fullName evidence="5">ABC transporter substrate-binding protein</fullName>
    </submittedName>
</protein>
<keyword evidence="2" id="KW-0813">Transport</keyword>
<dbReference type="Pfam" id="PF01547">
    <property type="entry name" value="SBP_bac_1"/>
    <property type="match status" value="1"/>
</dbReference>